<evidence type="ECO:0000313" key="2">
    <source>
        <dbReference type="EMBL" id="MVN33724.1"/>
    </source>
</evidence>
<proteinExistence type="predicted"/>
<feature type="domain" description="tRNA nuclease CdiA C-terminal" evidence="1">
    <location>
        <begin position="96"/>
        <end position="172"/>
    </location>
</feature>
<accession>A0A844RMY0</accession>
<dbReference type="EMBL" id="WPOM01000024">
    <property type="protein sequence ID" value="MVN33724.1"/>
    <property type="molecule type" value="Genomic_DNA"/>
</dbReference>
<comment type="caution">
    <text evidence="2">The sequence shown here is derived from an EMBL/GenBank/DDBJ whole genome shotgun (WGS) entry which is preliminary data.</text>
</comment>
<evidence type="ECO:0000259" key="1">
    <source>
        <dbReference type="Pfam" id="PF18451"/>
    </source>
</evidence>
<dbReference type="Proteomes" id="UP000436429">
    <property type="component" value="Unassembled WGS sequence"/>
</dbReference>
<protein>
    <recommendedName>
        <fullName evidence="1">tRNA nuclease CdiA C-terminal domain-containing protein</fullName>
    </recommendedName>
</protein>
<evidence type="ECO:0000313" key="3">
    <source>
        <dbReference type="Proteomes" id="UP000436429"/>
    </source>
</evidence>
<gene>
    <name evidence="2" type="ORF">GO726_11220</name>
</gene>
<dbReference type="RefSeq" id="WP_147271361.1">
    <property type="nucleotide sequence ID" value="NZ_CP089337.1"/>
</dbReference>
<dbReference type="Gene3D" id="3.40.1350.120">
    <property type="match status" value="1"/>
</dbReference>
<sequence length="178" mass="19628">MEVQVLSPAPSELRNPLRRVFCCPASLSARQEGKPREGGLRVDFGCNAVMVKKIGKIIVPGDANVWPHEQRTAQSLARAGFDVEFVKKSDEPYATSADALIDGKLWEMKSPTASSVKAVERNLKRARWQSGNIVFDSRRMKGVPDAAIERELRKHASELGGVAHVLFVNRHGAVIDIK</sequence>
<dbReference type="AlphaFoldDB" id="A0A844RMY0"/>
<dbReference type="InterPro" id="IPR040559">
    <property type="entry name" value="CdiA_C"/>
</dbReference>
<dbReference type="Pfam" id="PF18451">
    <property type="entry name" value="CdiA_C"/>
    <property type="match status" value="1"/>
</dbReference>
<reference evidence="2 3" key="1">
    <citation type="submission" date="2019-11" db="EMBL/GenBank/DDBJ databases">
        <title>Whole genome shotgun sequencing (WGS) data from Adlercreutzia equolifaciens ResAG-91, Eggerthella lenta MRI-F36, MRI-F37, MRI-F40, ResAG-49, ResAG-88, ResAG-121, ResAG-145, and Gordonibacter sp. ResAG-5, ResAG-26, ResAG-43, ResAG-50, ResAG-59.</title>
        <authorList>
            <person name="Stoll D.A."/>
            <person name="Danylec N."/>
            <person name="Franz C.M.A.P."/>
            <person name="Huch M."/>
        </authorList>
    </citation>
    <scope>NUCLEOTIDE SEQUENCE [LARGE SCALE GENOMIC DNA]</scope>
    <source>
        <strain evidence="2 3">ResAG-88</strain>
    </source>
</reference>
<name>A0A844RMY0_EGGLN</name>
<organism evidence="2 3">
    <name type="scientific">Eggerthella lenta</name>
    <name type="common">Eubacterium lentum</name>
    <dbReference type="NCBI Taxonomy" id="84112"/>
    <lineage>
        <taxon>Bacteria</taxon>
        <taxon>Bacillati</taxon>
        <taxon>Actinomycetota</taxon>
        <taxon>Coriobacteriia</taxon>
        <taxon>Eggerthellales</taxon>
        <taxon>Eggerthellaceae</taxon>
        <taxon>Eggerthella</taxon>
    </lineage>
</organism>